<protein>
    <submittedName>
        <fullName evidence="3">Uncharacterized protein</fullName>
    </submittedName>
</protein>
<dbReference type="GeneID" id="29072325"/>
<feature type="transmembrane region" description="Helical" evidence="2">
    <location>
        <begin position="6"/>
        <end position="29"/>
    </location>
</feature>
<evidence type="ECO:0000256" key="1">
    <source>
        <dbReference type="PROSITE-ProRule" id="PRU00339"/>
    </source>
</evidence>
<dbReference type="RefSeq" id="YP_009296055.1">
    <property type="nucleotide sequence ID" value="NC_031169.1"/>
</dbReference>
<dbReference type="InterPro" id="IPR019734">
    <property type="entry name" value="TPR_rpt"/>
</dbReference>
<sequence length="168" mass="19934">MNNQVLFQLYLVLIIVFLIPICLFISIGIQKVYYQNILIHSLMSNKNFRTIDIHNSFKIIKTYINIKRWLSCILMLEFFIEQKANNIEEYYKYLGLCYENIEVNSLAQQYYQRALKIDPKNVFILQHLGKIQKLAGETQKALQTYKVILSIDRTNQIAMNYLDSHDKV</sequence>
<accession>A0A1C9C9B7</accession>
<gene>
    <name evidence="3" type="primary">ycf37</name>
    <name evidence="3" type="ORF">Schiz_107</name>
</gene>
<keyword evidence="3" id="KW-0934">Plastid</keyword>
<dbReference type="AlphaFoldDB" id="A0A1C9C9B7"/>
<dbReference type="InterPro" id="IPR011990">
    <property type="entry name" value="TPR-like_helical_dom_sf"/>
</dbReference>
<dbReference type="SMART" id="SM00028">
    <property type="entry name" value="TPR"/>
    <property type="match status" value="2"/>
</dbReference>
<reference evidence="3" key="1">
    <citation type="journal article" date="2016" name="BMC Biol.">
        <title>Parallel evolution of highly conserved plastid genome architecture in red seaweeds and seed plants.</title>
        <authorList>
            <person name="Lee J."/>
            <person name="Cho C.H."/>
            <person name="Park S.I."/>
            <person name="Choi J.W."/>
            <person name="Song H.S."/>
            <person name="West J.A."/>
            <person name="Bhattacharya D."/>
            <person name="Yoon H.S."/>
        </authorList>
    </citation>
    <scope>NUCLEOTIDE SEQUENCE</scope>
</reference>
<geneLocation type="plastid" evidence="3"/>
<organism evidence="3">
    <name type="scientific">Schizymenia dubyi</name>
    <dbReference type="NCBI Taxonomy" id="38368"/>
    <lineage>
        <taxon>Eukaryota</taxon>
        <taxon>Rhodophyta</taxon>
        <taxon>Florideophyceae</taxon>
        <taxon>Rhodymeniophycidae</taxon>
        <taxon>Nemastomatales</taxon>
        <taxon>Schizymeniaceae</taxon>
        <taxon>Schizymenia</taxon>
    </lineage>
</organism>
<dbReference type="Gene3D" id="1.25.40.10">
    <property type="entry name" value="Tetratricopeptide repeat domain"/>
    <property type="match status" value="1"/>
</dbReference>
<keyword evidence="1" id="KW-0802">TPR repeat</keyword>
<dbReference type="Pfam" id="PF13431">
    <property type="entry name" value="TPR_17"/>
    <property type="match status" value="1"/>
</dbReference>
<keyword evidence="2" id="KW-0812">Transmembrane</keyword>
<keyword evidence="2" id="KW-0472">Membrane</keyword>
<name>A0A1C9C9B7_9FLOR</name>
<proteinExistence type="predicted"/>
<evidence type="ECO:0000256" key="2">
    <source>
        <dbReference type="SAM" id="Phobius"/>
    </source>
</evidence>
<evidence type="ECO:0000313" key="3">
    <source>
        <dbReference type="EMBL" id="AOM64990.1"/>
    </source>
</evidence>
<dbReference type="PROSITE" id="PS50005">
    <property type="entry name" value="TPR"/>
    <property type="match status" value="1"/>
</dbReference>
<dbReference type="EMBL" id="KX284712">
    <property type="protein sequence ID" value="AOM64990.1"/>
    <property type="molecule type" value="Genomic_DNA"/>
</dbReference>
<dbReference type="SUPFAM" id="SSF48452">
    <property type="entry name" value="TPR-like"/>
    <property type="match status" value="1"/>
</dbReference>
<feature type="repeat" description="TPR" evidence="1">
    <location>
        <begin position="88"/>
        <end position="121"/>
    </location>
</feature>
<keyword evidence="2" id="KW-1133">Transmembrane helix</keyword>